<evidence type="ECO:0000313" key="6">
    <source>
        <dbReference type="EMBL" id="MBT2162923.1"/>
    </source>
</evidence>
<name>A0ABS5WHY7_9FLAO</name>
<dbReference type="SUPFAM" id="SSF51735">
    <property type="entry name" value="NAD(P)-binding Rossmann-fold domains"/>
    <property type="match status" value="1"/>
</dbReference>
<dbReference type="Gene3D" id="3.40.50.720">
    <property type="entry name" value="NAD(P)-binding Rossmann-like Domain"/>
    <property type="match status" value="2"/>
</dbReference>
<evidence type="ECO:0000259" key="5">
    <source>
        <dbReference type="Pfam" id="PF02826"/>
    </source>
</evidence>
<dbReference type="PANTHER" id="PTHR10996">
    <property type="entry name" value="2-HYDROXYACID DEHYDROGENASE-RELATED"/>
    <property type="match status" value="1"/>
</dbReference>
<accession>A0ABS5WHY7</accession>
<keyword evidence="2" id="KW-0520">NAD</keyword>
<organism evidence="6 7">
    <name type="scientific">Zobellia barbeyronii</name>
    <dbReference type="NCBI Taxonomy" id="2748009"/>
    <lineage>
        <taxon>Bacteria</taxon>
        <taxon>Pseudomonadati</taxon>
        <taxon>Bacteroidota</taxon>
        <taxon>Flavobacteriia</taxon>
        <taxon>Flavobacteriales</taxon>
        <taxon>Flavobacteriaceae</taxon>
        <taxon>Zobellia</taxon>
    </lineage>
</organism>
<dbReference type="PROSITE" id="PS00065">
    <property type="entry name" value="D_2_HYDROXYACID_DH_1"/>
    <property type="match status" value="1"/>
</dbReference>
<proteinExistence type="inferred from homology"/>
<dbReference type="InterPro" id="IPR050223">
    <property type="entry name" value="D-isomer_2-hydroxyacid_DH"/>
</dbReference>
<comment type="similarity">
    <text evidence="3">Belongs to the D-isomer specific 2-hydroxyacid dehydrogenase family.</text>
</comment>
<sequence>MKVLVPLNIPEAGIELLKKEGLEVTKWTKDLPMTKEELYEATARHDALLSTSNYRLDAAFLNANKHLKIISQYAAGYDNIDLVEAKKLGIPIANAPNSMTDATADIAFMLMLAVSRRLFYMHKTIAKGEWQHFRPQAHLGIELKNKTVGVFGLGRIGLEFARRCKGAYGMSVLYCNRSVNIEAEVALQAQKVTFDELLAQSDVVSAHCALTEATKHKFDASAFKKMKSSAIFINTSRGQVHHEKGLIAALENDEIWGAGLDVTDPEPMKNDNPLLSMERVAVTPHIGSATVEARNLMSVFAAKNIIAFHREEPLPYPVS</sequence>
<keyword evidence="1 3" id="KW-0560">Oxidoreductase</keyword>
<dbReference type="Proteomes" id="UP000740413">
    <property type="component" value="Unassembled WGS sequence"/>
</dbReference>
<gene>
    <name evidence="6" type="ORF">HW347_16770</name>
</gene>
<evidence type="ECO:0000313" key="7">
    <source>
        <dbReference type="Proteomes" id="UP000740413"/>
    </source>
</evidence>
<reference evidence="7" key="1">
    <citation type="submission" date="2023-07" db="EMBL/GenBank/DDBJ databases">
        <title>Zobellia barbeyronii sp. nov., a new marine flavobacterium, isolated from green and red algae.</title>
        <authorList>
            <person name="Nedashkovskaya O.I."/>
            <person name="Otstavnykh N."/>
            <person name="Zhukova N."/>
            <person name="Guzev K."/>
            <person name="Chausova V."/>
            <person name="Tekutyeva L."/>
            <person name="Mikhailov V."/>
            <person name="Isaeva M."/>
        </authorList>
    </citation>
    <scope>NUCLEOTIDE SEQUENCE [LARGE SCALE GENOMIC DNA]</scope>
    <source>
        <strain evidence="7">KMM 6746</strain>
    </source>
</reference>
<comment type="caution">
    <text evidence="6">The sequence shown here is derived from an EMBL/GenBank/DDBJ whole genome shotgun (WGS) entry which is preliminary data.</text>
</comment>
<dbReference type="InterPro" id="IPR029752">
    <property type="entry name" value="D-isomer_DH_CS1"/>
</dbReference>
<dbReference type="SUPFAM" id="SSF52283">
    <property type="entry name" value="Formate/glycerate dehydrogenase catalytic domain-like"/>
    <property type="match status" value="1"/>
</dbReference>
<evidence type="ECO:0000256" key="2">
    <source>
        <dbReference type="ARBA" id="ARBA00023027"/>
    </source>
</evidence>
<dbReference type="Pfam" id="PF00389">
    <property type="entry name" value="2-Hacid_dh"/>
    <property type="match status" value="1"/>
</dbReference>
<dbReference type="PANTHER" id="PTHR10996:SF178">
    <property type="entry name" value="2-HYDROXYACID DEHYDROGENASE YGL185C-RELATED"/>
    <property type="match status" value="1"/>
</dbReference>
<dbReference type="Pfam" id="PF02826">
    <property type="entry name" value="2-Hacid_dh_C"/>
    <property type="match status" value="1"/>
</dbReference>
<dbReference type="CDD" id="cd05301">
    <property type="entry name" value="GDH"/>
    <property type="match status" value="1"/>
</dbReference>
<dbReference type="InterPro" id="IPR006139">
    <property type="entry name" value="D-isomer_2_OHA_DH_cat_dom"/>
</dbReference>
<evidence type="ECO:0000256" key="3">
    <source>
        <dbReference type="RuleBase" id="RU003719"/>
    </source>
</evidence>
<evidence type="ECO:0000259" key="4">
    <source>
        <dbReference type="Pfam" id="PF00389"/>
    </source>
</evidence>
<dbReference type="InterPro" id="IPR036291">
    <property type="entry name" value="NAD(P)-bd_dom_sf"/>
</dbReference>
<keyword evidence="7" id="KW-1185">Reference proteome</keyword>
<dbReference type="InterPro" id="IPR006140">
    <property type="entry name" value="D-isomer_DH_NAD-bd"/>
</dbReference>
<evidence type="ECO:0000256" key="1">
    <source>
        <dbReference type="ARBA" id="ARBA00023002"/>
    </source>
</evidence>
<feature type="domain" description="D-isomer specific 2-hydroxyacid dehydrogenase NAD-binding" evidence="5">
    <location>
        <begin position="108"/>
        <end position="287"/>
    </location>
</feature>
<dbReference type="EMBL" id="JACATN010000005">
    <property type="protein sequence ID" value="MBT2162923.1"/>
    <property type="molecule type" value="Genomic_DNA"/>
</dbReference>
<protein>
    <submittedName>
        <fullName evidence="6">D-glycerate dehydrogenase</fullName>
    </submittedName>
</protein>
<feature type="domain" description="D-isomer specific 2-hydroxyacid dehydrogenase catalytic" evidence="4">
    <location>
        <begin position="8"/>
        <end position="318"/>
    </location>
</feature>